<dbReference type="RefSeq" id="WP_107865378.1">
    <property type="nucleotide sequence ID" value="NZ_QAON01000005.1"/>
</dbReference>
<organism evidence="1 2">
    <name type="scientific">Agitococcus lubricus</name>
    <dbReference type="NCBI Taxonomy" id="1077255"/>
    <lineage>
        <taxon>Bacteria</taxon>
        <taxon>Pseudomonadati</taxon>
        <taxon>Pseudomonadota</taxon>
        <taxon>Gammaproteobacteria</taxon>
        <taxon>Moraxellales</taxon>
        <taxon>Moraxellaceae</taxon>
        <taxon>Agitococcus</taxon>
    </lineage>
</organism>
<dbReference type="AlphaFoldDB" id="A0A2T5J0J1"/>
<evidence type="ECO:0008006" key="3">
    <source>
        <dbReference type="Google" id="ProtNLM"/>
    </source>
</evidence>
<gene>
    <name evidence="1" type="ORF">C8N29_105192</name>
</gene>
<dbReference type="OrthoDB" id="7025214at2"/>
<proteinExistence type="predicted"/>
<evidence type="ECO:0000313" key="2">
    <source>
        <dbReference type="Proteomes" id="UP000244223"/>
    </source>
</evidence>
<dbReference type="InterPro" id="IPR007922">
    <property type="entry name" value="DciA-like"/>
</dbReference>
<sequence length="141" mass="15694">MAISLQRSRDLKGSPLLLQLQQQALYLAKLNAIVAEQLTAIKDHCRVASYKDGILTLQTTNNALSGQLRYLHNHYLQKLRQHTVFSGILRIQILLAASIDVNRAQSEAVTPLSPQTRSLLLETASHIEDAELSEALRSLAR</sequence>
<name>A0A2T5J0J1_9GAMM</name>
<dbReference type="Proteomes" id="UP000244223">
    <property type="component" value="Unassembled WGS sequence"/>
</dbReference>
<comment type="caution">
    <text evidence="1">The sequence shown here is derived from an EMBL/GenBank/DDBJ whole genome shotgun (WGS) entry which is preliminary data.</text>
</comment>
<keyword evidence="2" id="KW-1185">Reference proteome</keyword>
<reference evidence="1 2" key="1">
    <citation type="submission" date="2018-04" db="EMBL/GenBank/DDBJ databases">
        <title>Genomic Encyclopedia of Archaeal and Bacterial Type Strains, Phase II (KMG-II): from individual species to whole genera.</title>
        <authorList>
            <person name="Goeker M."/>
        </authorList>
    </citation>
    <scope>NUCLEOTIDE SEQUENCE [LARGE SCALE GENOMIC DNA]</scope>
    <source>
        <strain evidence="1 2">DSM 5822</strain>
    </source>
</reference>
<accession>A0A2T5J0J1</accession>
<evidence type="ECO:0000313" key="1">
    <source>
        <dbReference type="EMBL" id="PTQ89864.1"/>
    </source>
</evidence>
<dbReference type="EMBL" id="QAON01000005">
    <property type="protein sequence ID" value="PTQ89864.1"/>
    <property type="molecule type" value="Genomic_DNA"/>
</dbReference>
<dbReference type="Pfam" id="PF05258">
    <property type="entry name" value="DciA"/>
    <property type="match status" value="1"/>
</dbReference>
<protein>
    <recommendedName>
        <fullName evidence="3">DUF721 domain-containing protein</fullName>
    </recommendedName>
</protein>